<dbReference type="Gene3D" id="3.30.420.10">
    <property type="entry name" value="Ribonuclease H-like superfamily/Ribonuclease H"/>
    <property type="match status" value="1"/>
</dbReference>
<name>A0A8X6V2L4_TRICX</name>
<evidence type="ECO:0000313" key="2">
    <source>
        <dbReference type="Proteomes" id="UP000887159"/>
    </source>
</evidence>
<dbReference type="AlphaFoldDB" id="A0A8X6V2L4"/>
<dbReference type="GO" id="GO:0003676">
    <property type="term" value="F:nucleic acid binding"/>
    <property type="evidence" value="ECO:0007669"/>
    <property type="project" value="InterPro"/>
</dbReference>
<evidence type="ECO:0000313" key="1">
    <source>
        <dbReference type="EMBL" id="GFX92328.1"/>
    </source>
</evidence>
<protein>
    <submittedName>
        <fullName evidence="1">Uncharacterized protein</fullName>
    </submittedName>
</protein>
<dbReference type="EMBL" id="BMAU01021144">
    <property type="protein sequence ID" value="GFX92328.1"/>
    <property type="molecule type" value="Genomic_DNA"/>
</dbReference>
<sequence>MRTCHIPPDACMIAFEQVERHQVCNTDASKWYESDCCQLWREKTLLRPFRFEVFENPPFNPDHSPCEYFFGLLKKTMRKRNFLKINEVQATFENWFHDQAGHSSPRISIMSLTPGTLLPTYKTTLSSLYVRSVLFLSFSY</sequence>
<accession>A0A8X6V2L4</accession>
<gene>
    <name evidence="1" type="ORF">TNCV_1112551</name>
</gene>
<dbReference type="Proteomes" id="UP000887159">
    <property type="component" value="Unassembled WGS sequence"/>
</dbReference>
<organism evidence="1 2">
    <name type="scientific">Trichonephila clavipes</name>
    <name type="common">Golden silk orbweaver</name>
    <name type="synonym">Nephila clavipes</name>
    <dbReference type="NCBI Taxonomy" id="2585209"/>
    <lineage>
        <taxon>Eukaryota</taxon>
        <taxon>Metazoa</taxon>
        <taxon>Ecdysozoa</taxon>
        <taxon>Arthropoda</taxon>
        <taxon>Chelicerata</taxon>
        <taxon>Arachnida</taxon>
        <taxon>Araneae</taxon>
        <taxon>Araneomorphae</taxon>
        <taxon>Entelegynae</taxon>
        <taxon>Araneoidea</taxon>
        <taxon>Nephilidae</taxon>
        <taxon>Trichonephila</taxon>
    </lineage>
</organism>
<proteinExistence type="predicted"/>
<reference evidence="1" key="1">
    <citation type="submission" date="2020-08" db="EMBL/GenBank/DDBJ databases">
        <title>Multicomponent nature underlies the extraordinary mechanical properties of spider dragline silk.</title>
        <authorList>
            <person name="Kono N."/>
            <person name="Nakamura H."/>
            <person name="Mori M."/>
            <person name="Yoshida Y."/>
            <person name="Ohtoshi R."/>
            <person name="Malay A.D."/>
            <person name="Moran D.A.P."/>
            <person name="Tomita M."/>
            <person name="Numata K."/>
            <person name="Arakawa K."/>
        </authorList>
    </citation>
    <scope>NUCLEOTIDE SEQUENCE</scope>
</reference>
<keyword evidence="2" id="KW-1185">Reference proteome</keyword>
<comment type="caution">
    <text evidence="1">The sequence shown here is derived from an EMBL/GenBank/DDBJ whole genome shotgun (WGS) entry which is preliminary data.</text>
</comment>
<dbReference type="InterPro" id="IPR036397">
    <property type="entry name" value="RNaseH_sf"/>
</dbReference>